<keyword evidence="1" id="KW-0808">Transferase</keyword>
<dbReference type="Gene3D" id="1.25.40.10">
    <property type="entry name" value="Tetratricopeptide repeat domain"/>
    <property type="match status" value="1"/>
</dbReference>
<dbReference type="GO" id="GO:0016301">
    <property type="term" value="F:kinase activity"/>
    <property type="evidence" value="ECO:0007669"/>
    <property type="project" value="UniProtKB-KW"/>
</dbReference>
<dbReference type="PANTHER" id="PTHR43628:SF1">
    <property type="entry name" value="CHITIN SYNTHASE REGULATORY FACTOR 2-RELATED"/>
    <property type="match status" value="1"/>
</dbReference>
<accession>A0A8H4AH99</accession>
<dbReference type="PANTHER" id="PTHR43628">
    <property type="entry name" value="ACTIVATOR OF C KINASE PROTEIN 1-RELATED"/>
    <property type="match status" value="1"/>
</dbReference>
<dbReference type="EMBL" id="WTPW01000609">
    <property type="protein sequence ID" value="KAF0495201.1"/>
    <property type="molecule type" value="Genomic_DNA"/>
</dbReference>
<dbReference type="Pfam" id="PF08238">
    <property type="entry name" value="Sel1"/>
    <property type="match status" value="5"/>
</dbReference>
<proteinExistence type="predicted"/>
<comment type="caution">
    <text evidence="1">The sequence shown here is derived from an EMBL/GenBank/DDBJ whole genome shotgun (WGS) entry which is preliminary data.</text>
</comment>
<name>A0A8H4AH99_GIGMA</name>
<evidence type="ECO:0000313" key="2">
    <source>
        <dbReference type="Proteomes" id="UP000439903"/>
    </source>
</evidence>
<evidence type="ECO:0000313" key="1">
    <source>
        <dbReference type="EMBL" id="KAF0495201.1"/>
    </source>
</evidence>
<keyword evidence="1" id="KW-0418">Kinase</keyword>
<dbReference type="InterPro" id="IPR052945">
    <property type="entry name" value="Mitotic_Regulator"/>
</dbReference>
<sequence>MSNKKNIYNNSSTEHSIKSTIYNVKDQVVNSSKRADLSSYNSQDFLNRIVEELCDLYNKEVMKENYNSSILYSIGQHMTNKQQKPEEIINLCLKNQSNPIIQNNYIIQHILGMCYRRGKWIKNDNHLAFINYQKSAELGNSNGMADVADMGDPFGIESLGKCYRDGIGVEKDINMALIYYRKLVEMGHAIGMNCLGYCYRNGIGVEKDEHKAFIYYQKSADMDNASGINYLGDCYLYGIGVVKDEHKASIYYLKSANMGNVSKIKKLGFWYLHGLGVEKDEYKSYIYYQKYANMTLIK</sequence>
<dbReference type="SMART" id="SM00671">
    <property type="entry name" value="SEL1"/>
    <property type="match status" value="5"/>
</dbReference>
<keyword evidence="2" id="KW-1185">Reference proteome</keyword>
<organism evidence="1 2">
    <name type="scientific">Gigaspora margarita</name>
    <dbReference type="NCBI Taxonomy" id="4874"/>
    <lineage>
        <taxon>Eukaryota</taxon>
        <taxon>Fungi</taxon>
        <taxon>Fungi incertae sedis</taxon>
        <taxon>Mucoromycota</taxon>
        <taxon>Glomeromycotina</taxon>
        <taxon>Glomeromycetes</taxon>
        <taxon>Diversisporales</taxon>
        <taxon>Gigasporaceae</taxon>
        <taxon>Gigaspora</taxon>
    </lineage>
</organism>
<dbReference type="Proteomes" id="UP000439903">
    <property type="component" value="Unassembled WGS sequence"/>
</dbReference>
<dbReference type="OrthoDB" id="2384430at2759"/>
<dbReference type="InterPro" id="IPR006597">
    <property type="entry name" value="Sel1-like"/>
</dbReference>
<dbReference type="SUPFAM" id="SSF81901">
    <property type="entry name" value="HCP-like"/>
    <property type="match status" value="2"/>
</dbReference>
<gene>
    <name evidence="1" type="ORF">F8M41_021164</name>
</gene>
<protein>
    <submittedName>
        <fullName evidence="1">Calmodulin-dependent protein kinase</fullName>
    </submittedName>
</protein>
<dbReference type="InterPro" id="IPR011990">
    <property type="entry name" value="TPR-like_helical_dom_sf"/>
</dbReference>
<dbReference type="AlphaFoldDB" id="A0A8H4AH99"/>
<reference evidence="1 2" key="1">
    <citation type="journal article" date="2019" name="Environ. Microbiol.">
        <title>At the nexus of three kingdoms: the genome of the mycorrhizal fungus Gigaspora margarita provides insights into plant, endobacterial and fungal interactions.</title>
        <authorList>
            <person name="Venice F."/>
            <person name="Ghignone S."/>
            <person name="Salvioli di Fossalunga A."/>
            <person name="Amselem J."/>
            <person name="Novero M."/>
            <person name="Xianan X."/>
            <person name="Sedzielewska Toro K."/>
            <person name="Morin E."/>
            <person name="Lipzen A."/>
            <person name="Grigoriev I.V."/>
            <person name="Henrissat B."/>
            <person name="Martin F.M."/>
            <person name="Bonfante P."/>
        </authorList>
    </citation>
    <scope>NUCLEOTIDE SEQUENCE [LARGE SCALE GENOMIC DNA]</scope>
    <source>
        <strain evidence="1 2">BEG34</strain>
    </source>
</reference>